<dbReference type="AlphaFoldDB" id="A0A016W309"/>
<dbReference type="Proteomes" id="UP000024635">
    <property type="component" value="Unassembled WGS sequence"/>
</dbReference>
<keyword evidence="2" id="KW-1185">Reference proteome</keyword>
<evidence type="ECO:0000313" key="1">
    <source>
        <dbReference type="EMBL" id="EYC34239.1"/>
    </source>
</evidence>
<proteinExistence type="predicted"/>
<reference evidence="2" key="1">
    <citation type="journal article" date="2015" name="Nat. Genet.">
        <title>The genome and transcriptome of the zoonotic hookworm Ancylostoma ceylanicum identify infection-specific gene families.</title>
        <authorList>
            <person name="Schwarz E.M."/>
            <person name="Hu Y."/>
            <person name="Antoshechkin I."/>
            <person name="Miller M.M."/>
            <person name="Sternberg P.W."/>
            <person name="Aroian R.V."/>
        </authorList>
    </citation>
    <scope>NUCLEOTIDE SEQUENCE</scope>
    <source>
        <strain evidence="2">HY135</strain>
    </source>
</reference>
<protein>
    <submittedName>
        <fullName evidence="1">Uncharacterized protein</fullName>
    </submittedName>
</protein>
<evidence type="ECO:0000313" key="2">
    <source>
        <dbReference type="Proteomes" id="UP000024635"/>
    </source>
</evidence>
<gene>
    <name evidence="1" type="primary">Acey_s0001.g319</name>
    <name evidence="1" type="ORF">Y032_0001g319</name>
</gene>
<comment type="caution">
    <text evidence="1">The sequence shown here is derived from an EMBL/GenBank/DDBJ whole genome shotgun (WGS) entry which is preliminary data.</text>
</comment>
<dbReference type="EMBL" id="JARK01001337">
    <property type="protein sequence ID" value="EYC34239.1"/>
    <property type="molecule type" value="Genomic_DNA"/>
</dbReference>
<name>A0A016W309_9BILA</name>
<accession>A0A016W309</accession>
<organism evidence="1 2">
    <name type="scientific">Ancylostoma ceylanicum</name>
    <dbReference type="NCBI Taxonomy" id="53326"/>
    <lineage>
        <taxon>Eukaryota</taxon>
        <taxon>Metazoa</taxon>
        <taxon>Ecdysozoa</taxon>
        <taxon>Nematoda</taxon>
        <taxon>Chromadorea</taxon>
        <taxon>Rhabditida</taxon>
        <taxon>Rhabditina</taxon>
        <taxon>Rhabditomorpha</taxon>
        <taxon>Strongyloidea</taxon>
        <taxon>Ancylostomatidae</taxon>
        <taxon>Ancylostomatinae</taxon>
        <taxon>Ancylostoma</taxon>
    </lineage>
</organism>
<sequence length="74" mass="8482">MFITIDSEYLTNADVMLIVPMLTARRHRTSGPDSLAIPYHSIEWKILRNYRAFNLDACDSRASHAYVCSFAKDT</sequence>